<evidence type="ECO:0000256" key="1">
    <source>
        <dbReference type="ARBA" id="ARBA00023016"/>
    </source>
</evidence>
<evidence type="ECO:0000259" key="4">
    <source>
        <dbReference type="PROSITE" id="PS01031"/>
    </source>
</evidence>
<proteinExistence type="inferred from homology"/>
<dbReference type="InterPro" id="IPR002068">
    <property type="entry name" value="A-crystallin/Hsp20_dom"/>
</dbReference>
<dbReference type="RefSeq" id="WP_265616644.1">
    <property type="nucleotide sequence ID" value="NZ_JAPFRD010000005.1"/>
</dbReference>
<keyword evidence="1" id="KW-0346">Stress response</keyword>
<evidence type="ECO:0000256" key="3">
    <source>
        <dbReference type="RuleBase" id="RU003616"/>
    </source>
</evidence>
<evidence type="ECO:0000313" key="6">
    <source>
        <dbReference type="Proteomes" id="UP001142810"/>
    </source>
</evidence>
<dbReference type="PROSITE" id="PS01031">
    <property type="entry name" value="SHSP"/>
    <property type="match status" value="1"/>
</dbReference>
<dbReference type="PANTHER" id="PTHR47062">
    <property type="match status" value="1"/>
</dbReference>
<gene>
    <name evidence="5" type="ORF">OPS25_05555</name>
</gene>
<keyword evidence="6" id="KW-1185">Reference proteome</keyword>
<feature type="domain" description="SHSP" evidence="4">
    <location>
        <begin position="29"/>
        <end position="142"/>
    </location>
</feature>
<dbReference type="SUPFAM" id="SSF49764">
    <property type="entry name" value="HSP20-like chaperones"/>
    <property type="match status" value="1"/>
</dbReference>
<evidence type="ECO:0000313" key="5">
    <source>
        <dbReference type="EMBL" id="MCW8107959.1"/>
    </source>
</evidence>
<dbReference type="Pfam" id="PF00011">
    <property type="entry name" value="HSP20"/>
    <property type="match status" value="1"/>
</dbReference>
<dbReference type="Gene3D" id="2.60.40.790">
    <property type="match status" value="1"/>
</dbReference>
<reference evidence="5" key="1">
    <citation type="submission" date="2022-11" db="EMBL/GenBank/DDBJ databases">
        <title>Alteromonas sp. nov., isolated from sea water of the Qingdao.</title>
        <authorList>
            <person name="Wang Q."/>
        </authorList>
    </citation>
    <scope>NUCLEOTIDE SEQUENCE</scope>
    <source>
        <strain evidence="5">ASW11-7</strain>
    </source>
</reference>
<comment type="similarity">
    <text evidence="2 3">Belongs to the small heat shock protein (HSP20) family.</text>
</comment>
<dbReference type="PANTHER" id="PTHR47062:SF1">
    <property type="entry name" value="SMALL HEAT SHOCK PROTEIN IBPA"/>
    <property type="match status" value="1"/>
</dbReference>
<protein>
    <submittedName>
        <fullName evidence="5">Hsp20 family protein</fullName>
    </submittedName>
</protein>
<name>A0ABT3P5E3_9ALTE</name>
<comment type="caution">
    <text evidence="5">The sequence shown here is derived from an EMBL/GenBank/DDBJ whole genome shotgun (WGS) entry which is preliminary data.</text>
</comment>
<dbReference type="InterPro" id="IPR037913">
    <property type="entry name" value="ACD_IbpA/B"/>
</dbReference>
<evidence type="ECO:0000256" key="2">
    <source>
        <dbReference type="PROSITE-ProRule" id="PRU00285"/>
    </source>
</evidence>
<dbReference type="EMBL" id="JAPFRD010000005">
    <property type="protein sequence ID" value="MCW8107959.1"/>
    <property type="molecule type" value="Genomic_DNA"/>
</dbReference>
<sequence length="142" mass="16247">MRTIDLSPLYRSFIGFDRLASALDSSSVSTGHDTYPPYNIESLDENRYRVSMALAGYGKEDITLTVEDTTLTVAAKVEHQESDKTRKFLHRGITQRSFERKFQLGEHIQIREADFENGLLHIDLERVIPEEKKPKQIAIGVH</sequence>
<dbReference type="InterPro" id="IPR008978">
    <property type="entry name" value="HSP20-like_chaperone"/>
</dbReference>
<dbReference type="CDD" id="cd06470">
    <property type="entry name" value="ACD_IbpA-B_like"/>
    <property type="match status" value="1"/>
</dbReference>
<accession>A0ABT3P5E3</accession>
<organism evidence="5 6">
    <name type="scientific">Alteromonas aquimaris</name>
    <dbReference type="NCBI Taxonomy" id="2998417"/>
    <lineage>
        <taxon>Bacteria</taxon>
        <taxon>Pseudomonadati</taxon>
        <taxon>Pseudomonadota</taxon>
        <taxon>Gammaproteobacteria</taxon>
        <taxon>Alteromonadales</taxon>
        <taxon>Alteromonadaceae</taxon>
        <taxon>Alteromonas/Salinimonas group</taxon>
        <taxon>Alteromonas</taxon>
    </lineage>
</organism>
<dbReference type="Proteomes" id="UP001142810">
    <property type="component" value="Unassembled WGS sequence"/>
</dbReference>